<dbReference type="SUPFAM" id="SSF51569">
    <property type="entry name" value="Aldolase"/>
    <property type="match status" value="1"/>
</dbReference>
<dbReference type="PANTHER" id="PTHR39340">
    <property type="entry name" value="SULFOFRUCTOSEPHOSPHATE ALDOLASE"/>
    <property type="match status" value="1"/>
</dbReference>
<keyword evidence="2" id="KW-0456">Lyase</keyword>
<dbReference type="Gene3D" id="3.20.20.70">
    <property type="entry name" value="Aldolase class I"/>
    <property type="match status" value="1"/>
</dbReference>
<evidence type="ECO:0000313" key="4">
    <source>
        <dbReference type="Proteomes" id="UP000233781"/>
    </source>
</evidence>
<sequence>MPSTSIDDLRDPRGRFSMLAIDQRGSLRTMLAQGEDPGRVSDEQLVAFKVEVARSLSGHASAMLVDRDYGHEAALAAGCPVILAADVLSSSVPGGPVDSAELDLEVTADVAREYRAAALKQLVPWTPETRDAAVDLSARFMELCRAAGLPGIVEGVVRPADIADWSDADRDEAIVTAARDLGGVAPDLYKGEVPSYGRGDLAGITAVAARVTAVLDCPWVVLSSGVTADDFPAAVQACEAGGADGFLAGRAIWADAVTAADPADFLRTVSAARLRRMAAG</sequence>
<dbReference type="GO" id="GO:0061595">
    <property type="term" value="F:6-deoxy-6-sulfofructose-1-phosphate aldolase activity"/>
    <property type="evidence" value="ECO:0007669"/>
    <property type="project" value="TreeGrafter"/>
</dbReference>
<reference evidence="3 4" key="1">
    <citation type="submission" date="2017-12" db="EMBL/GenBank/DDBJ databases">
        <title>Sequencing the genomes of 1000 Actinobacteria strains.</title>
        <authorList>
            <person name="Klenk H.-P."/>
        </authorList>
    </citation>
    <scope>NUCLEOTIDE SEQUENCE [LARGE SCALE GENOMIC DNA]</scope>
    <source>
        <strain evidence="3 4">DSM 12806</strain>
    </source>
</reference>
<accession>A0A2N3YGL0</accession>
<protein>
    <submittedName>
        <fullName evidence="3">Sulfofructosephosphate aldolase</fullName>
    </submittedName>
</protein>
<organism evidence="3 4">
    <name type="scientific">Phycicoccus duodecadis</name>
    <dbReference type="NCBI Taxonomy" id="173053"/>
    <lineage>
        <taxon>Bacteria</taxon>
        <taxon>Bacillati</taxon>
        <taxon>Actinomycetota</taxon>
        <taxon>Actinomycetes</taxon>
        <taxon>Micrococcales</taxon>
        <taxon>Intrasporangiaceae</taxon>
        <taxon>Phycicoccus</taxon>
    </lineage>
</organism>
<proteinExistence type="inferred from homology"/>
<dbReference type="Pfam" id="PF01791">
    <property type="entry name" value="DeoC"/>
    <property type="match status" value="1"/>
</dbReference>
<dbReference type="Proteomes" id="UP000233781">
    <property type="component" value="Unassembled WGS sequence"/>
</dbReference>
<evidence type="ECO:0000256" key="1">
    <source>
        <dbReference type="ARBA" id="ARBA00008679"/>
    </source>
</evidence>
<dbReference type="OrthoDB" id="9802970at2"/>
<keyword evidence="4" id="KW-1185">Reference proteome</keyword>
<dbReference type="PANTHER" id="PTHR39340:SF1">
    <property type="entry name" value="SULFOFRUCTOSEPHOSPHATE ALDOLASE"/>
    <property type="match status" value="1"/>
</dbReference>
<evidence type="ECO:0000313" key="3">
    <source>
        <dbReference type="EMBL" id="PKW25978.1"/>
    </source>
</evidence>
<dbReference type="SMART" id="SM01133">
    <property type="entry name" value="DeoC"/>
    <property type="match status" value="1"/>
</dbReference>
<dbReference type="InterPro" id="IPR013785">
    <property type="entry name" value="Aldolase_TIM"/>
</dbReference>
<comment type="similarity">
    <text evidence="1">Belongs to the aldolase LacD family.</text>
</comment>
<evidence type="ECO:0000256" key="2">
    <source>
        <dbReference type="ARBA" id="ARBA00023239"/>
    </source>
</evidence>
<dbReference type="InterPro" id="IPR050552">
    <property type="entry name" value="LacD_aldolase"/>
</dbReference>
<name>A0A2N3YGL0_9MICO</name>
<gene>
    <name evidence="3" type="ORF">ATL31_0782</name>
</gene>
<dbReference type="GO" id="GO:1902777">
    <property type="term" value="P:6-sulfoquinovose(1-) catabolic process"/>
    <property type="evidence" value="ECO:0007669"/>
    <property type="project" value="TreeGrafter"/>
</dbReference>
<dbReference type="RefSeq" id="WP_101394617.1">
    <property type="nucleotide sequence ID" value="NZ_PJNE01000001.1"/>
</dbReference>
<dbReference type="AlphaFoldDB" id="A0A2N3YGL0"/>
<comment type="caution">
    <text evidence="3">The sequence shown here is derived from an EMBL/GenBank/DDBJ whole genome shotgun (WGS) entry which is preliminary data.</text>
</comment>
<dbReference type="InterPro" id="IPR002915">
    <property type="entry name" value="DeoC/FbaB/LacD_aldolase"/>
</dbReference>
<dbReference type="EMBL" id="PJNE01000001">
    <property type="protein sequence ID" value="PKW25978.1"/>
    <property type="molecule type" value="Genomic_DNA"/>
</dbReference>